<dbReference type="AlphaFoldDB" id="A0A7W4NTM3"/>
<gene>
    <name evidence="1" type="ORF">HLH48_20225</name>
</gene>
<reference evidence="1 2" key="1">
    <citation type="submission" date="2020-04" db="EMBL/GenBank/DDBJ databases">
        <title>Description of novel Gluconacetobacter.</title>
        <authorList>
            <person name="Sombolestani A."/>
        </authorList>
    </citation>
    <scope>NUCLEOTIDE SEQUENCE [LARGE SCALE GENOMIC DNA]</scope>
    <source>
        <strain evidence="1 2">LMG 19747</strain>
    </source>
</reference>
<evidence type="ECO:0000313" key="1">
    <source>
        <dbReference type="EMBL" id="MBB2162450.1"/>
    </source>
</evidence>
<evidence type="ECO:0000313" key="2">
    <source>
        <dbReference type="Proteomes" id="UP000589085"/>
    </source>
</evidence>
<organism evidence="1 2">
    <name type="scientific">Gluconacetobacter sacchari</name>
    <dbReference type="NCBI Taxonomy" id="92759"/>
    <lineage>
        <taxon>Bacteria</taxon>
        <taxon>Pseudomonadati</taxon>
        <taxon>Pseudomonadota</taxon>
        <taxon>Alphaproteobacteria</taxon>
        <taxon>Acetobacterales</taxon>
        <taxon>Acetobacteraceae</taxon>
        <taxon>Gluconacetobacter</taxon>
    </lineage>
</organism>
<name>A0A7W4NTM3_9PROT</name>
<dbReference type="Proteomes" id="UP000589085">
    <property type="component" value="Unassembled WGS sequence"/>
</dbReference>
<proteinExistence type="predicted"/>
<sequence length="333" mass="36328">MLDNVDGAFHDPVFLTAMFGGRWRRYRSASPHGSFHHTPVLQPIGSTGYYCAEAWRGYAEPAVPTDRARVREAFISYSSWCSQQSLVCELLRLDPLGKLRALADDIPNGRIVDGQPVAVLDTPSDMDHYRAQLPAACRRSLRSAERRLEARIIAPSELSSLTAAATLHAETLRRVRAADKWFVQATDLQSLSTLPGFMNIGVFNRSTGKIASFAGCLIESGRLHILLVGNDLLTDSKGASDLLYEAIVACAVESGTTARPIHRIYFGGGRSLGGGDSLMRFKLKFSLGRAVPCTYLALVHDPAAAARLSVSFERGPSSEPLSEVQRTCFPFLS</sequence>
<comment type="caution">
    <text evidence="1">The sequence shown here is derived from an EMBL/GenBank/DDBJ whole genome shotgun (WGS) entry which is preliminary data.</text>
</comment>
<dbReference type="Gene3D" id="3.40.630.30">
    <property type="match status" value="1"/>
</dbReference>
<protein>
    <recommendedName>
        <fullName evidence="3">BioF2-like acetyltransferase domain-containing protein</fullName>
    </recommendedName>
</protein>
<evidence type="ECO:0008006" key="3">
    <source>
        <dbReference type="Google" id="ProtNLM"/>
    </source>
</evidence>
<dbReference type="InterPro" id="IPR016181">
    <property type="entry name" value="Acyl_CoA_acyltransferase"/>
</dbReference>
<accession>A0A7W4NTM3</accession>
<dbReference type="SUPFAM" id="SSF55729">
    <property type="entry name" value="Acyl-CoA N-acyltransferases (Nat)"/>
    <property type="match status" value="1"/>
</dbReference>
<dbReference type="EMBL" id="JABEQJ010000039">
    <property type="protein sequence ID" value="MBB2162450.1"/>
    <property type="molecule type" value="Genomic_DNA"/>
</dbReference>
<dbReference type="RefSeq" id="WP_182999274.1">
    <property type="nucleotide sequence ID" value="NZ_JABEQJ010000039.1"/>
</dbReference>